<dbReference type="PRINTS" id="PR00454">
    <property type="entry name" value="ETSDOMAIN"/>
</dbReference>
<dbReference type="RefSeq" id="XP_036358655.1">
    <property type="nucleotide sequence ID" value="XM_036502762.1"/>
</dbReference>
<proteinExistence type="inferred from homology"/>
<comment type="subcellular location">
    <subcellularLocation>
        <location evidence="3">Nucleus</location>
    </subcellularLocation>
</comment>
<keyword evidence="6" id="KW-1185">Reference proteome</keyword>
<reference evidence="7" key="1">
    <citation type="submission" date="2025-08" db="UniProtKB">
        <authorList>
            <consortium name="RefSeq"/>
        </authorList>
    </citation>
    <scope>IDENTIFICATION</scope>
</reference>
<dbReference type="SMART" id="SM00413">
    <property type="entry name" value="ETS"/>
    <property type="match status" value="1"/>
</dbReference>
<dbReference type="SUPFAM" id="SSF46785">
    <property type="entry name" value="Winged helix' DNA-binding domain"/>
    <property type="match status" value="1"/>
</dbReference>
<evidence type="ECO:0000256" key="1">
    <source>
        <dbReference type="ARBA" id="ARBA00005562"/>
    </source>
</evidence>
<evidence type="ECO:0000313" key="6">
    <source>
        <dbReference type="Proteomes" id="UP000515154"/>
    </source>
</evidence>
<accession>A0A7E6EUM6</accession>
<keyword evidence="3" id="KW-0539">Nucleus</keyword>
<sequence>MWVTSSVLVLLNHLRLSHLNVLLYSYPFCTSDTGEMDSDWNDVNQLQPSIAEGFTQYDSKDSIEPYMEYLNVEENCVYNTITVEPVTENSTPTYTNLSLKMEQRDCVYEYWDDYVSARPFCNNRSHFSYYNDAQCYTNINSGIDFIVSKPEEMSLSQDINYSPELIQNSEYSLDPPKHYRRKPGRKKGQISKVYHLWEFIRDLLKSPCYRDIIRWEDRDKGIFRVLKSAEVAKLWGQKKKNKLAMNYEKMSRSLRYSRKEGYFMEIPCDGSYPKKLCFRFGPKSHGWK</sequence>
<dbReference type="InterPro" id="IPR046328">
    <property type="entry name" value="ETS_fam"/>
</dbReference>
<dbReference type="GO" id="GO:0005634">
    <property type="term" value="C:nucleus"/>
    <property type="evidence" value="ECO:0007669"/>
    <property type="project" value="UniProtKB-SubCell"/>
</dbReference>
<keyword evidence="4" id="KW-0732">Signal</keyword>
<dbReference type="PANTHER" id="PTHR11849">
    <property type="entry name" value="ETS"/>
    <property type="match status" value="1"/>
</dbReference>
<dbReference type="InterPro" id="IPR036390">
    <property type="entry name" value="WH_DNA-bd_sf"/>
</dbReference>
<name>A0A7E6EUM6_9MOLL</name>
<dbReference type="Proteomes" id="UP000515154">
    <property type="component" value="Linkage group LG5"/>
</dbReference>
<dbReference type="PROSITE" id="PS50061">
    <property type="entry name" value="ETS_DOMAIN_3"/>
    <property type="match status" value="1"/>
</dbReference>
<dbReference type="Pfam" id="PF00178">
    <property type="entry name" value="Ets"/>
    <property type="match status" value="1"/>
</dbReference>
<gene>
    <name evidence="7" type="primary">LOC115212381</name>
</gene>
<evidence type="ECO:0000256" key="4">
    <source>
        <dbReference type="SAM" id="SignalP"/>
    </source>
</evidence>
<feature type="chain" id="PRO_5028878389" evidence="4">
    <location>
        <begin position="20"/>
        <end position="288"/>
    </location>
</feature>
<evidence type="ECO:0000259" key="5">
    <source>
        <dbReference type="PROSITE" id="PS50061"/>
    </source>
</evidence>
<keyword evidence="2 3" id="KW-0238">DNA-binding</keyword>
<feature type="domain" description="ETS" evidence="5">
    <location>
        <begin position="194"/>
        <end position="256"/>
    </location>
</feature>
<evidence type="ECO:0000313" key="7">
    <source>
        <dbReference type="RefSeq" id="XP_036358655.1"/>
    </source>
</evidence>
<dbReference type="AlphaFoldDB" id="A0A7E6EUM6"/>
<dbReference type="PANTHER" id="PTHR11849:SF190">
    <property type="entry name" value="ETS-DOMAIN PROTEIN"/>
    <property type="match status" value="1"/>
</dbReference>
<feature type="signal peptide" evidence="4">
    <location>
        <begin position="1"/>
        <end position="19"/>
    </location>
</feature>
<evidence type="ECO:0000256" key="3">
    <source>
        <dbReference type="RuleBase" id="RU004019"/>
    </source>
</evidence>
<dbReference type="InterPro" id="IPR036388">
    <property type="entry name" value="WH-like_DNA-bd_sf"/>
</dbReference>
<protein>
    <submittedName>
        <fullName evidence="7">ETS homologous factor-like isoform X1</fullName>
    </submittedName>
</protein>
<organism evidence="6 7">
    <name type="scientific">Octopus sinensis</name>
    <name type="common">East Asian common octopus</name>
    <dbReference type="NCBI Taxonomy" id="2607531"/>
    <lineage>
        <taxon>Eukaryota</taxon>
        <taxon>Metazoa</taxon>
        <taxon>Spiralia</taxon>
        <taxon>Lophotrochozoa</taxon>
        <taxon>Mollusca</taxon>
        <taxon>Cephalopoda</taxon>
        <taxon>Coleoidea</taxon>
        <taxon>Octopodiformes</taxon>
        <taxon>Octopoda</taxon>
        <taxon>Incirrata</taxon>
        <taxon>Octopodidae</taxon>
        <taxon>Octopus</taxon>
    </lineage>
</organism>
<comment type="similarity">
    <text evidence="1 3">Belongs to the ETS family.</text>
</comment>
<evidence type="ECO:0000256" key="2">
    <source>
        <dbReference type="ARBA" id="ARBA00023125"/>
    </source>
</evidence>
<dbReference type="GO" id="GO:0000981">
    <property type="term" value="F:DNA-binding transcription factor activity, RNA polymerase II-specific"/>
    <property type="evidence" value="ECO:0007669"/>
    <property type="project" value="TreeGrafter"/>
</dbReference>
<dbReference type="InterPro" id="IPR000418">
    <property type="entry name" value="Ets_dom"/>
</dbReference>
<dbReference type="Gene3D" id="1.10.10.10">
    <property type="entry name" value="Winged helix-like DNA-binding domain superfamily/Winged helix DNA-binding domain"/>
    <property type="match status" value="1"/>
</dbReference>
<dbReference type="GO" id="GO:0043565">
    <property type="term" value="F:sequence-specific DNA binding"/>
    <property type="evidence" value="ECO:0007669"/>
    <property type="project" value="InterPro"/>
</dbReference>
<dbReference type="GO" id="GO:0030154">
    <property type="term" value="P:cell differentiation"/>
    <property type="evidence" value="ECO:0007669"/>
    <property type="project" value="TreeGrafter"/>
</dbReference>